<keyword evidence="5" id="KW-1185">Reference proteome</keyword>
<evidence type="ECO:0000259" key="3">
    <source>
        <dbReference type="Pfam" id="PF01494"/>
    </source>
</evidence>
<keyword evidence="2" id="KW-0520">NAD</keyword>
<dbReference type="InterPro" id="IPR050631">
    <property type="entry name" value="PheA/TfdB_FAD_monoxygenase"/>
</dbReference>
<dbReference type="SUPFAM" id="SSF54373">
    <property type="entry name" value="FAD-linked reductases, C-terminal domain"/>
    <property type="match status" value="1"/>
</dbReference>
<accession>A0ABU8N0T3</accession>
<evidence type="ECO:0000256" key="2">
    <source>
        <dbReference type="ARBA" id="ARBA00023027"/>
    </source>
</evidence>
<proteinExistence type="predicted"/>
<dbReference type="Proteomes" id="UP001370100">
    <property type="component" value="Unassembled WGS sequence"/>
</dbReference>
<dbReference type="RefSeq" id="WP_337712483.1">
    <property type="nucleotide sequence ID" value="NZ_JBBEGL010000002.1"/>
</dbReference>
<name>A0ABU8N0T3_9PSEU</name>
<dbReference type="PANTHER" id="PTHR43476">
    <property type="entry name" value="3-(3-HYDROXY-PHENYL)PROPIONATE/3-HYDROXYCINNAMIC ACID HYDROXYLASE"/>
    <property type="match status" value="1"/>
</dbReference>
<comment type="caution">
    <text evidence="4">The sequence shown here is derived from an EMBL/GenBank/DDBJ whole genome shotgun (WGS) entry which is preliminary data.</text>
</comment>
<keyword evidence="1" id="KW-0560">Oxidoreductase</keyword>
<reference evidence="4 5" key="1">
    <citation type="submission" date="2024-03" db="EMBL/GenBank/DDBJ databases">
        <title>Actinomycetospora sp. OC33-EN06, a novel actinomycete isolated from wild orchid (Aerides multiflora).</title>
        <authorList>
            <person name="Suriyachadkun C."/>
        </authorList>
    </citation>
    <scope>NUCLEOTIDE SEQUENCE [LARGE SCALE GENOMIC DNA]</scope>
    <source>
        <strain evidence="4 5">OC33-EN06</strain>
    </source>
</reference>
<dbReference type="PRINTS" id="PR00420">
    <property type="entry name" value="RNGMNOXGNASE"/>
</dbReference>
<dbReference type="NCBIfam" id="NF006091">
    <property type="entry name" value="PRK08243.1"/>
    <property type="match status" value="1"/>
</dbReference>
<evidence type="ECO:0000313" key="4">
    <source>
        <dbReference type="EMBL" id="MEJ2885994.1"/>
    </source>
</evidence>
<dbReference type="Gene3D" id="3.30.9.10">
    <property type="entry name" value="D-Amino Acid Oxidase, subunit A, domain 2"/>
    <property type="match status" value="1"/>
</dbReference>
<sequence length="402" mass="44089">MSAPAPERTQVAIVGGGPAGLMLAHLLRLRGVDSVVLESRPRERVETRQRAGILEHGTVEALREVGADARMDELGLPHDGFELRFAGRGVRVDMQELTGERVMIWAQTEVTKDLIALRLDHGEPLVFDAEVLAVSDVETDSPSVRYRHGGSDGEVHVLHADVVVGADGSYGPSRRAIPEHLVRRFERVYPYSWLGILADVAPSSHELVYARGRTGFALASMRSPSVTRAYIQVPNGTDPQSWADEAIWDELSARFALDDGSFTLSRGPITDKSVTPMRSMVTEPMRHGRLFLAGDAAHIVPPTGAKGLNLAVADVRVLAEALGEWFATKDETLMDAYSDTALRRVWRASHFSWTMTTMLHVDPDGDPFDEQLALSHLHHIESSESARRALAENYRGLALGAL</sequence>
<dbReference type="Pfam" id="PF01494">
    <property type="entry name" value="FAD_binding_3"/>
    <property type="match status" value="1"/>
</dbReference>
<dbReference type="SUPFAM" id="SSF51905">
    <property type="entry name" value="FAD/NAD(P)-binding domain"/>
    <property type="match status" value="1"/>
</dbReference>
<dbReference type="EMBL" id="JBBEGL010000002">
    <property type="protein sequence ID" value="MEJ2885994.1"/>
    <property type="molecule type" value="Genomic_DNA"/>
</dbReference>
<evidence type="ECO:0000313" key="5">
    <source>
        <dbReference type="Proteomes" id="UP001370100"/>
    </source>
</evidence>
<gene>
    <name evidence="4" type="ORF">WCD41_05995</name>
</gene>
<dbReference type="InterPro" id="IPR002938">
    <property type="entry name" value="FAD-bd"/>
</dbReference>
<evidence type="ECO:0000256" key="1">
    <source>
        <dbReference type="ARBA" id="ARBA00023002"/>
    </source>
</evidence>
<feature type="domain" description="FAD-binding" evidence="3">
    <location>
        <begin position="8"/>
        <end position="351"/>
    </location>
</feature>
<protein>
    <submittedName>
        <fullName evidence="4">4-hydroxybenzoate 3-monooxygenase</fullName>
    </submittedName>
</protein>
<organism evidence="4 5">
    <name type="scientific">Actinomycetospora aeridis</name>
    <dbReference type="NCBI Taxonomy" id="3129231"/>
    <lineage>
        <taxon>Bacteria</taxon>
        <taxon>Bacillati</taxon>
        <taxon>Actinomycetota</taxon>
        <taxon>Actinomycetes</taxon>
        <taxon>Pseudonocardiales</taxon>
        <taxon>Pseudonocardiaceae</taxon>
        <taxon>Actinomycetospora</taxon>
    </lineage>
</organism>
<dbReference type="PANTHER" id="PTHR43476:SF4">
    <property type="entry name" value="BLR0106 PROTEIN"/>
    <property type="match status" value="1"/>
</dbReference>
<dbReference type="InterPro" id="IPR036188">
    <property type="entry name" value="FAD/NAD-bd_sf"/>
</dbReference>
<dbReference type="Gene3D" id="3.50.50.60">
    <property type="entry name" value="FAD/NAD(P)-binding domain"/>
    <property type="match status" value="1"/>
</dbReference>